<name>A0A1I8ACX4_9BILA</name>
<dbReference type="WBParaSite" id="L893_g4641.t1">
    <property type="protein sequence ID" value="L893_g4641.t1"/>
    <property type="gene ID" value="L893_g4641"/>
</dbReference>
<proteinExistence type="predicted"/>
<reference evidence="2" key="1">
    <citation type="submission" date="2016-11" db="UniProtKB">
        <authorList>
            <consortium name="WormBaseParasite"/>
        </authorList>
    </citation>
    <scope>IDENTIFICATION</scope>
</reference>
<evidence type="ECO:0000313" key="1">
    <source>
        <dbReference type="Proteomes" id="UP000095287"/>
    </source>
</evidence>
<accession>A0A1I8ACX4</accession>
<evidence type="ECO:0000313" key="2">
    <source>
        <dbReference type="WBParaSite" id="L893_g4641.t1"/>
    </source>
</evidence>
<dbReference type="Proteomes" id="UP000095287">
    <property type="component" value="Unplaced"/>
</dbReference>
<dbReference type="AlphaFoldDB" id="A0A1I8ACX4"/>
<protein>
    <submittedName>
        <fullName evidence="2">Ig-like domain-containing protein</fullName>
    </submittedName>
</protein>
<keyword evidence="1" id="KW-1185">Reference proteome</keyword>
<sequence length="201" mass="23387">MHPHRSTSALVLKLRPKERSFLCWATEKQELLKLKVIEGSEVEPGNWVNVKYAQDGAPESYSELLDSYLTKATADSVQVRCVAKTASQEYVQQHKKKRRAVYNPRLGWARAPSYNHELVAQLESPDTTFEAIFACVLRNDFFINQYWLRGTIWTLMQVSRDVDRTTDLSDVNVRMPWDPEPVEIRPEHTRLLLQPYVNILR</sequence>
<organism evidence="1 2">
    <name type="scientific">Steinernema glaseri</name>
    <dbReference type="NCBI Taxonomy" id="37863"/>
    <lineage>
        <taxon>Eukaryota</taxon>
        <taxon>Metazoa</taxon>
        <taxon>Ecdysozoa</taxon>
        <taxon>Nematoda</taxon>
        <taxon>Chromadorea</taxon>
        <taxon>Rhabditida</taxon>
        <taxon>Tylenchina</taxon>
        <taxon>Panagrolaimomorpha</taxon>
        <taxon>Strongyloidoidea</taxon>
        <taxon>Steinernematidae</taxon>
        <taxon>Steinernema</taxon>
    </lineage>
</organism>